<keyword evidence="6 7" id="KW-0472">Membrane</keyword>
<dbReference type="Gene3D" id="1.10.3720.10">
    <property type="entry name" value="MetI-like"/>
    <property type="match status" value="1"/>
</dbReference>
<keyword evidence="10" id="KW-1185">Reference proteome</keyword>
<evidence type="ECO:0000256" key="2">
    <source>
        <dbReference type="ARBA" id="ARBA00022448"/>
    </source>
</evidence>
<organism evidence="9 10">
    <name type="scientific">Tistlia consotensis USBA 355</name>
    <dbReference type="NCBI Taxonomy" id="560819"/>
    <lineage>
        <taxon>Bacteria</taxon>
        <taxon>Pseudomonadati</taxon>
        <taxon>Pseudomonadota</taxon>
        <taxon>Alphaproteobacteria</taxon>
        <taxon>Rhodospirillales</taxon>
        <taxon>Rhodovibrionaceae</taxon>
        <taxon>Tistlia</taxon>
    </lineage>
</organism>
<dbReference type="GO" id="GO:0071916">
    <property type="term" value="F:dipeptide transmembrane transporter activity"/>
    <property type="evidence" value="ECO:0007669"/>
    <property type="project" value="TreeGrafter"/>
</dbReference>
<evidence type="ECO:0000256" key="3">
    <source>
        <dbReference type="ARBA" id="ARBA00022475"/>
    </source>
</evidence>
<protein>
    <submittedName>
        <fullName evidence="9">Peptide/nickel transport system permease protein</fullName>
    </submittedName>
</protein>
<evidence type="ECO:0000256" key="4">
    <source>
        <dbReference type="ARBA" id="ARBA00022692"/>
    </source>
</evidence>
<feature type="transmembrane region" description="Helical" evidence="7">
    <location>
        <begin position="270"/>
        <end position="291"/>
    </location>
</feature>
<accession>A0A1Y6BWQ8</accession>
<dbReference type="Proteomes" id="UP000192917">
    <property type="component" value="Unassembled WGS sequence"/>
</dbReference>
<keyword evidence="3" id="KW-1003">Cell membrane</keyword>
<evidence type="ECO:0000313" key="9">
    <source>
        <dbReference type="EMBL" id="SMF25003.1"/>
    </source>
</evidence>
<dbReference type="EMBL" id="FWZX01000008">
    <property type="protein sequence ID" value="SMF25003.1"/>
    <property type="molecule type" value="Genomic_DNA"/>
</dbReference>
<dbReference type="PANTHER" id="PTHR43163">
    <property type="entry name" value="DIPEPTIDE TRANSPORT SYSTEM PERMEASE PROTEIN DPPB-RELATED"/>
    <property type="match status" value="1"/>
</dbReference>
<feature type="transmembrane region" description="Helical" evidence="7">
    <location>
        <begin position="133"/>
        <end position="158"/>
    </location>
</feature>
<feature type="transmembrane region" description="Helical" evidence="7">
    <location>
        <begin position="100"/>
        <end position="121"/>
    </location>
</feature>
<evidence type="ECO:0000313" key="10">
    <source>
        <dbReference type="Proteomes" id="UP000192917"/>
    </source>
</evidence>
<feature type="transmembrane region" description="Helical" evidence="7">
    <location>
        <begin position="170"/>
        <end position="191"/>
    </location>
</feature>
<dbReference type="InterPro" id="IPR000515">
    <property type="entry name" value="MetI-like"/>
</dbReference>
<dbReference type="InterPro" id="IPR045621">
    <property type="entry name" value="BPD_transp_1_N"/>
</dbReference>
<sequence>MLRFLLVRLLRALLTVLGCATLAFFVLRLSGDPLVALLPTDSPAELLERYRVLWGLDRPLPEQYLRYLLALARGDFGRSLVDGRDALGLVIERAGATLQLGGTVFALAILIGVPAGTVAALRRGRPSDYLTMSAAIFGYAMPNFFLGLLLILLFAMQLRLLPSSGYGTPAHLVMPAITLGTAVAAKLARFVRTSVLDVLGQPYVRTAHGKRLGSLAVIVRHVFPNAAIPVITFLGFELGLMIGGAVVTENVFGWPGIGQLLVVSVARRDLAVVQTVVMVIAVSVVSANLAVDLAYGWIDPRVRVAGGRHAG</sequence>
<dbReference type="Pfam" id="PF00528">
    <property type="entry name" value="BPD_transp_1"/>
    <property type="match status" value="1"/>
</dbReference>
<reference evidence="9 10" key="1">
    <citation type="submission" date="2017-04" db="EMBL/GenBank/DDBJ databases">
        <authorList>
            <person name="Afonso C.L."/>
            <person name="Miller P.J."/>
            <person name="Scott M.A."/>
            <person name="Spackman E."/>
            <person name="Goraichik I."/>
            <person name="Dimitrov K.M."/>
            <person name="Suarez D.L."/>
            <person name="Swayne D.E."/>
        </authorList>
    </citation>
    <scope>NUCLEOTIDE SEQUENCE [LARGE SCALE GENOMIC DNA]</scope>
    <source>
        <strain evidence="9 10">USBA 355</strain>
    </source>
</reference>
<gene>
    <name evidence="9" type="ORF">SAMN05428998_108113</name>
</gene>
<dbReference type="GO" id="GO:0005886">
    <property type="term" value="C:plasma membrane"/>
    <property type="evidence" value="ECO:0007669"/>
    <property type="project" value="UniProtKB-SubCell"/>
</dbReference>
<evidence type="ECO:0000259" key="8">
    <source>
        <dbReference type="PROSITE" id="PS50928"/>
    </source>
</evidence>
<evidence type="ECO:0000256" key="1">
    <source>
        <dbReference type="ARBA" id="ARBA00004651"/>
    </source>
</evidence>
<feature type="domain" description="ABC transmembrane type-1" evidence="8">
    <location>
        <begin position="94"/>
        <end position="291"/>
    </location>
</feature>
<dbReference type="CDD" id="cd06261">
    <property type="entry name" value="TM_PBP2"/>
    <property type="match status" value="1"/>
</dbReference>
<dbReference type="InterPro" id="IPR035906">
    <property type="entry name" value="MetI-like_sf"/>
</dbReference>
<dbReference type="PROSITE" id="PS50928">
    <property type="entry name" value="ABC_TM1"/>
    <property type="match status" value="1"/>
</dbReference>
<dbReference type="AlphaFoldDB" id="A0A1Y6BWQ8"/>
<proteinExistence type="inferred from homology"/>
<name>A0A1Y6BWQ8_9PROT</name>
<keyword evidence="5 7" id="KW-1133">Transmembrane helix</keyword>
<feature type="transmembrane region" description="Helical" evidence="7">
    <location>
        <begin position="212"/>
        <end position="234"/>
    </location>
</feature>
<comment type="subcellular location">
    <subcellularLocation>
        <location evidence="1 7">Cell membrane</location>
        <topology evidence="1 7">Multi-pass membrane protein</topology>
    </subcellularLocation>
</comment>
<dbReference type="PANTHER" id="PTHR43163:SF6">
    <property type="entry name" value="DIPEPTIDE TRANSPORT SYSTEM PERMEASE PROTEIN DPPB-RELATED"/>
    <property type="match status" value="1"/>
</dbReference>
<keyword evidence="2 7" id="KW-0813">Transport</keyword>
<feature type="transmembrane region" description="Helical" evidence="7">
    <location>
        <begin position="240"/>
        <end position="263"/>
    </location>
</feature>
<keyword evidence="4 7" id="KW-0812">Transmembrane</keyword>
<dbReference type="RefSeq" id="WP_085123000.1">
    <property type="nucleotide sequence ID" value="NZ_FWZX01000008.1"/>
</dbReference>
<dbReference type="SUPFAM" id="SSF161098">
    <property type="entry name" value="MetI-like"/>
    <property type="match status" value="1"/>
</dbReference>
<comment type="similarity">
    <text evidence="7">Belongs to the binding-protein-dependent transport system permease family.</text>
</comment>
<dbReference type="STRING" id="560819.SAMN05428998_108113"/>
<dbReference type="Pfam" id="PF19300">
    <property type="entry name" value="BPD_transp_1_N"/>
    <property type="match status" value="1"/>
</dbReference>
<evidence type="ECO:0000256" key="6">
    <source>
        <dbReference type="ARBA" id="ARBA00023136"/>
    </source>
</evidence>
<evidence type="ECO:0000256" key="7">
    <source>
        <dbReference type="RuleBase" id="RU363032"/>
    </source>
</evidence>
<evidence type="ECO:0000256" key="5">
    <source>
        <dbReference type="ARBA" id="ARBA00022989"/>
    </source>
</evidence>